<keyword evidence="3" id="KW-0401">Integrin</keyword>
<dbReference type="RefSeq" id="WP_006972490.1">
    <property type="nucleotide sequence ID" value="NZ_ABCS01000031.1"/>
</dbReference>
<dbReference type="SUPFAM" id="SSF69318">
    <property type="entry name" value="Integrin alpha N-terminal domain"/>
    <property type="match status" value="1"/>
</dbReference>
<proteinExistence type="predicted"/>
<organism evidence="3 4">
    <name type="scientific">Plesiocystis pacifica SIR-1</name>
    <dbReference type="NCBI Taxonomy" id="391625"/>
    <lineage>
        <taxon>Bacteria</taxon>
        <taxon>Pseudomonadati</taxon>
        <taxon>Myxococcota</taxon>
        <taxon>Polyangia</taxon>
        <taxon>Nannocystales</taxon>
        <taxon>Nannocystaceae</taxon>
        <taxon>Plesiocystis</taxon>
    </lineage>
</organism>
<evidence type="ECO:0000256" key="2">
    <source>
        <dbReference type="SAM" id="SignalP"/>
    </source>
</evidence>
<feature type="compositionally biased region" description="Gly residues" evidence="1">
    <location>
        <begin position="37"/>
        <end position="59"/>
    </location>
</feature>
<accession>A6G6Z5</accession>
<feature type="compositionally biased region" description="Acidic residues" evidence="1">
    <location>
        <begin position="25"/>
        <end position="36"/>
    </location>
</feature>
<sequence length="534" mass="56077">MNIRTSLALCCLFPAMIACAPAGDEGGDDEVGESGDSDGGTTGGGEAGTTDGGEAGTTGEGEDGTTGEEETTGEEGTTGEEEPVEACSFETTPTSWPLPTPIAGDDLHTLLADYWGCGEGQYRYQLLDLTGDGATDFLVTDNCDSAGVGTDTWHVYANTGSGFASQPANWSLPTPIAGDDLHTLLADYWGCGEGQYRYQLLDLTGDGATDFVVTDNCDAAGVGTDTWHVYANTGSGFAAQPTSWSLPTPIPGDDLHTLLADYWGCGEGQYRYQLLDLTGDGAPDFVVTDNCDAAGVGTDSWQVYANTGSGFAAQPTSWSLPTPIPGDDLHTLLADYWGCGEGQYRYQILDLTGDGAPDFVVTDNCDTAGVGTDTWHVYANTGSGFAAQPTSWSLPTPIPGDDLHTLLADYWGCGEGQYRYQVLDLTGDGAPDFVVTDNCDTAGVGTDTWHVYANTGSGFAAQPTTWTLPAPIAGDDLHTLLADYWGCGEGQYRYQLVDLTGDGAQDFLVSDFCDTAEVGTDRWELYVATEDACG</sequence>
<feature type="chain" id="PRO_5002697161" evidence="2">
    <location>
        <begin position="21"/>
        <end position="534"/>
    </location>
</feature>
<feature type="signal peptide" evidence="2">
    <location>
        <begin position="1"/>
        <end position="20"/>
    </location>
</feature>
<gene>
    <name evidence="3" type="ORF">PPSIR1_06351</name>
</gene>
<dbReference type="GO" id="GO:0007229">
    <property type="term" value="P:integrin-mediated signaling pathway"/>
    <property type="evidence" value="ECO:0007669"/>
    <property type="project" value="UniProtKB-KW"/>
</dbReference>
<feature type="compositionally biased region" description="Acidic residues" evidence="1">
    <location>
        <begin position="60"/>
        <end position="84"/>
    </location>
</feature>
<protein>
    <submittedName>
        <fullName evidence="3">Na-Ca exchanger/integrin-beta4</fullName>
    </submittedName>
</protein>
<dbReference type="OrthoDB" id="5497173at2"/>
<dbReference type="STRING" id="391625.PPSIR1_06351"/>
<dbReference type="eggNOG" id="COG3209">
    <property type="taxonomic scope" value="Bacteria"/>
</dbReference>
<dbReference type="EMBL" id="ABCS01000031">
    <property type="protein sequence ID" value="EDM78448.1"/>
    <property type="molecule type" value="Genomic_DNA"/>
</dbReference>
<feature type="region of interest" description="Disordered" evidence="1">
    <location>
        <begin position="23"/>
        <end position="100"/>
    </location>
</feature>
<dbReference type="Proteomes" id="UP000005801">
    <property type="component" value="Unassembled WGS sequence"/>
</dbReference>
<keyword evidence="2" id="KW-0732">Signal</keyword>
<name>A6G6Z5_9BACT</name>
<evidence type="ECO:0000313" key="3">
    <source>
        <dbReference type="EMBL" id="EDM78448.1"/>
    </source>
</evidence>
<evidence type="ECO:0000256" key="1">
    <source>
        <dbReference type="SAM" id="MobiDB-lite"/>
    </source>
</evidence>
<evidence type="ECO:0000313" key="4">
    <source>
        <dbReference type="Proteomes" id="UP000005801"/>
    </source>
</evidence>
<comment type="caution">
    <text evidence="3">The sequence shown here is derived from an EMBL/GenBank/DDBJ whole genome shotgun (WGS) entry which is preliminary data.</text>
</comment>
<reference evidence="3 4" key="1">
    <citation type="submission" date="2007-06" db="EMBL/GenBank/DDBJ databases">
        <authorList>
            <person name="Shimkets L."/>
            <person name="Ferriera S."/>
            <person name="Johnson J."/>
            <person name="Kravitz S."/>
            <person name="Beeson K."/>
            <person name="Sutton G."/>
            <person name="Rogers Y.-H."/>
            <person name="Friedman R."/>
            <person name="Frazier M."/>
            <person name="Venter J.C."/>
        </authorList>
    </citation>
    <scope>NUCLEOTIDE SEQUENCE [LARGE SCALE GENOMIC DNA]</scope>
    <source>
        <strain evidence="3 4">SIR-1</strain>
    </source>
</reference>
<dbReference type="InterPro" id="IPR028994">
    <property type="entry name" value="Integrin_alpha_N"/>
</dbReference>
<dbReference type="PROSITE" id="PS51257">
    <property type="entry name" value="PROKAR_LIPOPROTEIN"/>
    <property type="match status" value="1"/>
</dbReference>
<keyword evidence="4" id="KW-1185">Reference proteome</keyword>
<dbReference type="AlphaFoldDB" id="A6G6Z5"/>